<dbReference type="HOGENOM" id="CLU_049429_0_0_0"/>
<dbReference type="InterPro" id="IPR017802">
    <property type="entry name" value="VWFA-rel_acidobac-type"/>
</dbReference>
<dbReference type="NCBIfam" id="TIGR03436">
    <property type="entry name" value="acidobact_VWFA"/>
    <property type="match status" value="1"/>
</dbReference>
<dbReference type="SMART" id="SM00327">
    <property type="entry name" value="VWA"/>
    <property type="match status" value="1"/>
</dbReference>
<reference evidence="2" key="1">
    <citation type="submission" date="2006-10" db="EMBL/GenBank/DDBJ databases">
        <title>Complete sequence of Solibacter usitatus Ellin6076.</title>
        <authorList>
            <consortium name="US DOE Joint Genome Institute"/>
            <person name="Copeland A."/>
            <person name="Lucas S."/>
            <person name="Lapidus A."/>
            <person name="Barry K."/>
            <person name="Detter J.C."/>
            <person name="Glavina del Rio T."/>
            <person name="Hammon N."/>
            <person name="Israni S."/>
            <person name="Dalin E."/>
            <person name="Tice H."/>
            <person name="Pitluck S."/>
            <person name="Thompson L.S."/>
            <person name="Brettin T."/>
            <person name="Bruce D."/>
            <person name="Han C."/>
            <person name="Tapia R."/>
            <person name="Gilna P."/>
            <person name="Schmutz J."/>
            <person name="Larimer F."/>
            <person name="Land M."/>
            <person name="Hauser L."/>
            <person name="Kyrpides N."/>
            <person name="Mikhailova N."/>
            <person name="Janssen P.H."/>
            <person name="Kuske C.R."/>
            <person name="Richardson P."/>
        </authorList>
    </citation>
    <scope>NUCLEOTIDE SEQUENCE</scope>
    <source>
        <strain evidence="2">Ellin6076</strain>
    </source>
</reference>
<dbReference type="Pfam" id="PF13519">
    <property type="entry name" value="VWA_2"/>
    <property type="match status" value="1"/>
</dbReference>
<sequence length="310" mass="35041">MALIVLVAGVWAAQKPVQAPAQQPPVIQRPDEPTRIQVDVTRVNLLFTVTDRKGRFVTDLTKDDFEVIESKKPQSIMEFNAESDLPLRLGILIDTSNSIRDRFKFEQDAASEFIKGVVHANQDKAMLVSFDTKAELVSDLIGDTEKLDHAIRSLRPGGGTALYDAIFFACRDKLSQDQPKHKFRRAIVIVSDGDDNQSQYTRDQALEMAQKADVVLYSISTNISKIESDGDKVLKYYAAETGGKAFFPFKVEDLEQSFENIANELRHQYNISYRPEPMKTDGLFHAVDLKVKNRKDLVVHVRKGYYAPKM</sequence>
<dbReference type="PROSITE" id="PS50234">
    <property type="entry name" value="VWFA"/>
    <property type="match status" value="1"/>
</dbReference>
<protein>
    <submittedName>
        <fullName evidence="2">von Willebrand factor, type A</fullName>
    </submittedName>
</protein>
<dbReference type="Gene3D" id="3.40.50.410">
    <property type="entry name" value="von Willebrand factor, type A domain"/>
    <property type="match status" value="1"/>
</dbReference>
<dbReference type="eggNOG" id="COG2304">
    <property type="taxonomic scope" value="Bacteria"/>
</dbReference>
<evidence type="ECO:0000259" key="1">
    <source>
        <dbReference type="PROSITE" id="PS50234"/>
    </source>
</evidence>
<dbReference type="KEGG" id="sus:Acid_7266"/>
<dbReference type="InterPro" id="IPR036465">
    <property type="entry name" value="vWFA_dom_sf"/>
</dbReference>
<dbReference type="InterPro" id="IPR002035">
    <property type="entry name" value="VWF_A"/>
</dbReference>
<dbReference type="AlphaFoldDB" id="Q01Q93"/>
<organism evidence="2">
    <name type="scientific">Solibacter usitatus (strain Ellin6076)</name>
    <dbReference type="NCBI Taxonomy" id="234267"/>
    <lineage>
        <taxon>Bacteria</taxon>
        <taxon>Pseudomonadati</taxon>
        <taxon>Acidobacteriota</taxon>
        <taxon>Terriglobia</taxon>
        <taxon>Bryobacterales</taxon>
        <taxon>Solibacteraceae</taxon>
        <taxon>Candidatus Solibacter</taxon>
    </lineage>
</organism>
<dbReference type="EMBL" id="CP000473">
    <property type="protein sequence ID" value="ABJ88177.1"/>
    <property type="molecule type" value="Genomic_DNA"/>
</dbReference>
<gene>
    <name evidence="2" type="ordered locus">Acid_7266</name>
</gene>
<name>Q01Q93_SOLUE</name>
<accession>Q01Q93</accession>
<feature type="domain" description="VWFA" evidence="1">
    <location>
        <begin position="88"/>
        <end position="265"/>
    </location>
</feature>
<evidence type="ECO:0000313" key="2">
    <source>
        <dbReference type="EMBL" id="ABJ88177.1"/>
    </source>
</evidence>
<dbReference type="InParanoid" id="Q01Q93"/>
<dbReference type="CDD" id="cd00198">
    <property type="entry name" value="vWFA"/>
    <property type="match status" value="1"/>
</dbReference>
<dbReference type="SUPFAM" id="SSF53300">
    <property type="entry name" value="vWA-like"/>
    <property type="match status" value="1"/>
</dbReference>
<proteinExistence type="predicted"/>
<dbReference type="STRING" id="234267.Acid_7266"/>